<feature type="transmembrane region" description="Helical" evidence="6">
    <location>
        <begin position="173"/>
        <end position="192"/>
    </location>
</feature>
<keyword evidence="9" id="KW-1185">Reference proteome</keyword>
<dbReference type="GO" id="GO:0005886">
    <property type="term" value="C:plasma membrane"/>
    <property type="evidence" value="ECO:0007669"/>
    <property type="project" value="UniProtKB-SubCell"/>
</dbReference>
<dbReference type="SUPFAM" id="SSF103481">
    <property type="entry name" value="Multidrug resistance efflux transporter EmrE"/>
    <property type="match status" value="1"/>
</dbReference>
<keyword evidence="5 6" id="KW-0472">Membrane</keyword>
<feature type="transmembrane region" description="Helical" evidence="6">
    <location>
        <begin position="263"/>
        <end position="281"/>
    </location>
</feature>
<organism evidence="8 9">
    <name type="scientific">Zhengella mangrovi</name>
    <dbReference type="NCBI Taxonomy" id="1982044"/>
    <lineage>
        <taxon>Bacteria</taxon>
        <taxon>Pseudomonadati</taxon>
        <taxon>Pseudomonadota</taxon>
        <taxon>Alphaproteobacteria</taxon>
        <taxon>Hyphomicrobiales</taxon>
        <taxon>Notoacmeibacteraceae</taxon>
        <taxon>Zhengella</taxon>
    </lineage>
</organism>
<keyword evidence="2" id="KW-1003">Cell membrane</keyword>
<comment type="subcellular location">
    <subcellularLocation>
        <location evidence="1">Cell membrane</location>
        <topology evidence="1">Multi-pass membrane protein</topology>
    </subcellularLocation>
</comment>
<keyword evidence="3 6" id="KW-0812">Transmembrane</keyword>
<dbReference type="Pfam" id="PF00892">
    <property type="entry name" value="EamA"/>
    <property type="match status" value="2"/>
</dbReference>
<feature type="transmembrane region" description="Helical" evidence="6">
    <location>
        <begin position="60"/>
        <end position="80"/>
    </location>
</feature>
<feature type="transmembrane region" description="Helical" evidence="6">
    <location>
        <begin position="86"/>
        <end position="105"/>
    </location>
</feature>
<feature type="domain" description="EamA" evidence="7">
    <location>
        <begin position="143"/>
        <end position="278"/>
    </location>
</feature>
<feature type="transmembrane region" description="Helical" evidence="6">
    <location>
        <begin position="204"/>
        <end position="225"/>
    </location>
</feature>
<evidence type="ECO:0000313" key="8">
    <source>
        <dbReference type="EMBL" id="PHP67814.1"/>
    </source>
</evidence>
<dbReference type="PANTHER" id="PTHR32322">
    <property type="entry name" value="INNER MEMBRANE TRANSPORTER"/>
    <property type="match status" value="1"/>
</dbReference>
<evidence type="ECO:0000256" key="4">
    <source>
        <dbReference type="ARBA" id="ARBA00022989"/>
    </source>
</evidence>
<feature type="transmembrane region" description="Helical" evidence="6">
    <location>
        <begin position="28"/>
        <end position="48"/>
    </location>
</feature>
<evidence type="ECO:0000256" key="6">
    <source>
        <dbReference type="SAM" id="Phobius"/>
    </source>
</evidence>
<protein>
    <submittedName>
        <fullName evidence="8">EamA family transporter</fullName>
    </submittedName>
</protein>
<evidence type="ECO:0000259" key="7">
    <source>
        <dbReference type="Pfam" id="PF00892"/>
    </source>
</evidence>
<dbReference type="InterPro" id="IPR037185">
    <property type="entry name" value="EmrE-like"/>
</dbReference>
<evidence type="ECO:0000313" key="9">
    <source>
        <dbReference type="Proteomes" id="UP000221168"/>
    </source>
</evidence>
<sequence length="284" mass="30279">MMLFAALIAGSFTLGALTAPHIGAAPITAARFLLGTAVMVLVVAMTVRDGLRWPRQAWRFLVLGGLMGVYFVAMFIALGMASPVSLGAIFTLNPFFSAIFGFLLLRQVPRPVVLGSLAIAASGALWIIFRGDLDAMLRFEIGRGELIYLAGVICHAAYAPLVRRFSKGEPVTVSTLWSVTATALLVSLYGWNGIRETDWSGLPAIVWFAIAYLGIVTTAFTLFLLQFASLRLPAAKVFAYGYLTPAFIIALEGIAGHGWAPPVVMTGALFIVLGLVVLALTPDG</sequence>
<dbReference type="AlphaFoldDB" id="A0A2G1QQT6"/>
<dbReference type="OrthoDB" id="5812248at2"/>
<reference evidence="8 9" key="1">
    <citation type="submission" date="2017-10" db="EMBL/GenBank/DDBJ databases">
        <title>Sedimentibacterium mangrovi gen. nov., sp. nov., a novel member of family Phyllobacteriacea isolated from mangrove sediment.</title>
        <authorList>
            <person name="Liao H."/>
            <person name="Tian Y."/>
        </authorList>
    </citation>
    <scope>NUCLEOTIDE SEQUENCE [LARGE SCALE GENOMIC DNA]</scope>
    <source>
        <strain evidence="8 9">X9-2-2</strain>
    </source>
</reference>
<proteinExistence type="predicted"/>
<dbReference type="InterPro" id="IPR050638">
    <property type="entry name" value="AA-Vitamin_Transporters"/>
</dbReference>
<gene>
    <name evidence="8" type="ORF">CSC94_08145</name>
</gene>
<dbReference type="Proteomes" id="UP000221168">
    <property type="component" value="Unassembled WGS sequence"/>
</dbReference>
<dbReference type="InterPro" id="IPR000620">
    <property type="entry name" value="EamA_dom"/>
</dbReference>
<feature type="domain" description="EamA" evidence="7">
    <location>
        <begin position="2"/>
        <end position="128"/>
    </location>
</feature>
<name>A0A2G1QQT6_9HYPH</name>
<evidence type="ECO:0000256" key="1">
    <source>
        <dbReference type="ARBA" id="ARBA00004651"/>
    </source>
</evidence>
<evidence type="ECO:0000256" key="3">
    <source>
        <dbReference type="ARBA" id="ARBA00022692"/>
    </source>
</evidence>
<dbReference type="EMBL" id="PDVP01000003">
    <property type="protein sequence ID" value="PHP67814.1"/>
    <property type="molecule type" value="Genomic_DNA"/>
</dbReference>
<feature type="transmembrane region" description="Helical" evidence="6">
    <location>
        <begin position="112"/>
        <end position="129"/>
    </location>
</feature>
<keyword evidence="4 6" id="KW-1133">Transmembrane helix</keyword>
<evidence type="ECO:0000256" key="5">
    <source>
        <dbReference type="ARBA" id="ARBA00023136"/>
    </source>
</evidence>
<feature type="transmembrane region" description="Helical" evidence="6">
    <location>
        <begin position="141"/>
        <end position="161"/>
    </location>
</feature>
<dbReference type="PANTHER" id="PTHR32322:SF18">
    <property type="entry name" value="S-ADENOSYLMETHIONINE_S-ADENOSYLHOMOCYSTEINE TRANSPORTER"/>
    <property type="match status" value="1"/>
</dbReference>
<feature type="transmembrane region" description="Helical" evidence="6">
    <location>
        <begin position="237"/>
        <end position="257"/>
    </location>
</feature>
<accession>A0A2G1QQT6</accession>
<comment type="caution">
    <text evidence="8">The sequence shown here is derived from an EMBL/GenBank/DDBJ whole genome shotgun (WGS) entry which is preliminary data.</text>
</comment>
<evidence type="ECO:0000256" key="2">
    <source>
        <dbReference type="ARBA" id="ARBA00022475"/>
    </source>
</evidence>